<organism evidence="1">
    <name type="scientific">freshwater metagenome</name>
    <dbReference type="NCBI Taxonomy" id="449393"/>
    <lineage>
        <taxon>unclassified sequences</taxon>
        <taxon>metagenomes</taxon>
        <taxon>ecological metagenomes</taxon>
    </lineage>
</organism>
<evidence type="ECO:0000313" key="1">
    <source>
        <dbReference type="EMBL" id="CAB4651278.1"/>
    </source>
</evidence>
<name>A0A6J6KQN3_9ZZZZ</name>
<dbReference type="AlphaFoldDB" id="A0A6J6KQN3"/>
<proteinExistence type="predicted"/>
<gene>
    <name evidence="1" type="ORF">UFOPK2243_00513</name>
</gene>
<accession>A0A6J6KQN3</accession>
<sequence>MKKFTWLVVALSILATNTACSSGPEYGLKTREGSFYCFTVPNFEFQNYEARLYDANGELVSTEDNLDVKESTDRYSTGMCELSASFRDIPLGNGPYKIEYLVDGDIVLDTWEFENFDLEY</sequence>
<protein>
    <submittedName>
        <fullName evidence="1">Unannotated protein</fullName>
    </submittedName>
</protein>
<reference evidence="1" key="1">
    <citation type="submission" date="2020-05" db="EMBL/GenBank/DDBJ databases">
        <authorList>
            <person name="Chiriac C."/>
            <person name="Salcher M."/>
            <person name="Ghai R."/>
            <person name="Kavagutti S V."/>
        </authorList>
    </citation>
    <scope>NUCLEOTIDE SEQUENCE</scope>
</reference>
<dbReference type="EMBL" id="CAEZWL010000008">
    <property type="protein sequence ID" value="CAB4651278.1"/>
    <property type="molecule type" value="Genomic_DNA"/>
</dbReference>